<evidence type="ECO:0000313" key="2">
    <source>
        <dbReference type="EMBL" id="BAS81431.1"/>
    </source>
</evidence>
<proteinExistence type="predicted"/>
<feature type="compositionally biased region" description="Polar residues" evidence="1">
    <location>
        <begin position="79"/>
        <end position="92"/>
    </location>
</feature>
<sequence length="102" mass="11341">MDGSFQIALGPRKICPNVKGKMQGELPQKLRPREQLIYHAIPCLITPLPLGPTDPHLVNRIFLGASATVTRTVKKRESSVSNPRLLSDSDNQAHGPLFFFHE</sequence>
<protein>
    <submittedName>
        <fullName evidence="2">Os02g0802750 protein</fullName>
    </submittedName>
</protein>
<dbReference type="Proteomes" id="UP000059680">
    <property type="component" value="Chromosome 2"/>
</dbReference>
<gene>
    <name evidence="2" type="ordered locus">Os02g0802750</name>
    <name evidence="2" type="ORF">OSNPB_020802750</name>
</gene>
<keyword evidence="3" id="KW-1185">Reference proteome</keyword>
<reference evidence="3" key="1">
    <citation type="journal article" date="2005" name="Nature">
        <title>The map-based sequence of the rice genome.</title>
        <authorList>
            <consortium name="International rice genome sequencing project (IRGSP)"/>
            <person name="Matsumoto T."/>
            <person name="Wu J."/>
            <person name="Kanamori H."/>
            <person name="Katayose Y."/>
            <person name="Fujisawa M."/>
            <person name="Namiki N."/>
            <person name="Mizuno H."/>
            <person name="Yamamoto K."/>
            <person name="Antonio B.A."/>
            <person name="Baba T."/>
            <person name="Sakata K."/>
            <person name="Nagamura Y."/>
            <person name="Aoki H."/>
            <person name="Arikawa K."/>
            <person name="Arita K."/>
            <person name="Bito T."/>
            <person name="Chiden Y."/>
            <person name="Fujitsuka N."/>
            <person name="Fukunaka R."/>
            <person name="Hamada M."/>
            <person name="Harada C."/>
            <person name="Hayashi A."/>
            <person name="Hijishita S."/>
            <person name="Honda M."/>
            <person name="Hosokawa S."/>
            <person name="Ichikawa Y."/>
            <person name="Idonuma A."/>
            <person name="Iijima M."/>
            <person name="Ikeda M."/>
            <person name="Ikeno M."/>
            <person name="Ito K."/>
            <person name="Ito S."/>
            <person name="Ito T."/>
            <person name="Ito Y."/>
            <person name="Ito Y."/>
            <person name="Iwabuchi A."/>
            <person name="Kamiya K."/>
            <person name="Karasawa W."/>
            <person name="Kurita K."/>
            <person name="Katagiri S."/>
            <person name="Kikuta A."/>
            <person name="Kobayashi H."/>
            <person name="Kobayashi N."/>
            <person name="Machita K."/>
            <person name="Maehara T."/>
            <person name="Masukawa M."/>
            <person name="Mizubayashi T."/>
            <person name="Mukai Y."/>
            <person name="Nagasaki H."/>
            <person name="Nagata Y."/>
            <person name="Naito S."/>
            <person name="Nakashima M."/>
            <person name="Nakama Y."/>
            <person name="Nakamichi Y."/>
            <person name="Nakamura M."/>
            <person name="Meguro A."/>
            <person name="Negishi M."/>
            <person name="Ohta I."/>
            <person name="Ohta T."/>
            <person name="Okamoto M."/>
            <person name="Ono N."/>
            <person name="Saji S."/>
            <person name="Sakaguchi M."/>
            <person name="Sakai K."/>
            <person name="Shibata M."/>
            <person name="Shimokawa T."/>
            <person name="Song J."/>
            <person name="Takazaki Y."/>
            <person name="Terasawa K."/>
            <person name="Tsugane M."/>
            <person name="Tsuji K."/>
            <person name="Ueda S."/>
            <person name="Waki K."/>
            <person name="Yamagata H."/>
            <person name="Yamamoto M."/>
            <person name="Yamamoto S."/>
            <person name="Yamane H."/>
            <person name="Yoshiki S."/>
            <person name="Yoshihara R."/>
            <person name="Yukawa K."/>
            <person name="Zhong H."/>
            <person name="Yano M."/>
            <person name="Yuan Q."/>
            <person name="Ouyang S."/>
            <person name="Liu J."/>
            <person name="Jones K.M."/>
            <person name="Gansberger K."/>
            <person name="Moffat K."/>
            <person name="Hill J."/>
            <person name="Bera J."/>
            <person name="Fadrosh D."/>
            <person name="Jin S."/>
            <person name="Johri S."/>
            <person name="Kim M."/>
            <person name="Overton L."/>
            <person name="Reardon M."/>
            <person name="Tsitrin T."/>
            <person name="Vuong H."/>
            <person name="Weaver B."/>
            <person name="Ciecko A."/>
            <person name="Tallon L."/>
            <person name="Jackson J."/>
            <person name="Pai G."/>
            <person name="Aken S.V."/>
            <person name="Utterback T."/>
            <person name="Reidmuller S."/>
            <person name="Feldblyum T."/>
            <person name="Hsiao J."/>
            <person name="Zismann V."/>
            <person name="Iobst S."/>
            <person name="de Vazeille A.R."/>
            <person name="Buell C.R."/>
            <person name="Ying K."/>
            <person name="Li Y."/>
            <person name="Lu T."/>
            <person name="Huang Y."/>
            <person name="Zhao Q."/>
            <person name="Feng Q."/>
            <person name="Zhang L."/>
            <person name="Zhu J."/>
            <person name="Weng Q."/>
            <person name="Mu J."/>
            <person name="Lu Y."/>
            <person name="Fan D."/>
            <person name="Liu Y."/>
            <person name="Guan J."/>
            <person name="Zhang Y."/>
            <person name="Yu S."/>
            <person name="Liu X."/>
            <person name="Zhang Y."/>
            <person name="Hong G."/>
            <person name="Han B."/>
            <person name="Choisne N."/>
            <person name="Demange N."/>
            <person name="Orjeda G."/>
            <person name="Samain S."/>
            <person name="Cattolico L."/>
            <person name="Pelletier E."/>
            <person name="Couloux A."/>
            <person name="Segurens B."/>
            <person name="Wincker P."/>
            <person name="D'Hont A."/>
            <person name="Scarpelli C."/>
            <person name="Weissenbach J."/>
            <person name="Salanoubat M."/>
            <person name="Quetier F."/>
            <person name="Yu Y."/>
            <person name="Kim H.R."/>
            <person name="Rambo T."/>
            <person name="Currie J."/>
            <person name="Collura K."/>
            <person name="Luo M."/>
            <person name="Yang T."/>
            <person name="Ammiraju J.S.S."/>
            <person name="Engler F."/>
            <person name="Soderlund C."/>
            <person name="Wing R.A."/>
            <person name="Palmer L.E."/>
            <person name="de la Bastide M."/>
            <person name="Spiegel L."/>
            <person name="Nascimento L."/>
            <person name="Zutavern T."/>
            <person name="O'Shaughnessy A."/>
            <person name="Dike S."/>
            <person name="Dedhia N."/>
            <person name="Preston R."/>
            <person name="Balija V."/>
            <person name="McCombie W.R."/>
            <person name="Chow T."/>
            <person name="Chen H."/>
            <person name="Chung M."/>
            <person name="Chen C."/>
            <person name="Shaw J."/>
            <person name="Wu H."/>
            <person name="Hsiao K."/>
            <person name="Chao Y."/>
            <person name="Chu M."/>
            <person name="Cheng C."/>
            <person name="Hour A."/>
            <person name="Lee P."/>
            <person name="Lin S."/>
            <person name="Lin Y."/>
            <person name="Liou J."/>
            <person name="Liu S."/>
            <person name="Hsing Y."/>
            <person name="Raghuvanshi S."/>
            <person name="Mohanty A."/>
            <person name="Bharti A.K."/>
            <person name="Gaur A."/>
            <person name="Gupta V."/>
            <person name="Kumar D."/>
            <person name="Ravi V."/>
            <person name="Vij S."/>
            <person name="Kapur A."/>
            <person name="Khurana P."/>
            <person name="Khurana P."/>
            <person name="Khurana J.P."/>
            <person name="Tyagi A.K."/>
            <person name="Gaikwad K."/>
            <person name="Singh A."/>
            <person name="Dalal V."/>
            <person name="Srivastava S."/>
            <person name="Dixit A."/>
            <person name="Pal A.K."/>
            <person name="Ghazi I.A."/>
            <person name="Yadav M."/>
            <person name="Pandit A."/>
            <person name="Bhargava A."/>
            <person name="Sureshbabu K."/>
            <person name="Batra K."/>
            <person name="Sharma T.R."/>
            <person name="Mohapatra T."/>
            <person name="Singh N.K."/>
            <person name="Messing J."/>
            <person name="Nelson A.B."/>
            <person name="Fuks G."/>
            <person name="Kavchok S."/>
            <person name="Keizer G."/>
            <person name="Linton E."/>
            <person name="Llaca V."/>
            <person name="Song R."/>
            <person name="Tanyolac B."/>
            <person name="Young S."/>
            <person name="Ho-Il K."/>
            <person name="Hahn J.H."/>
            <person name="Sangsakoo G."/>
            <person name="Vanavichit A."/>
            <person name="de Mattos Luiz.A.T."/>
            <person name="Zimmer P.D."/>
            <person name="Malone G."/>
            <person name="Dellagostin O."/>
            <person name="de Oliveira A.C."/>
            <person name="Bevan M."/>
            <person name="Bancroft I."/>
            <person name="Minx P."/>
            <person name="Cordum H."/>
            <person name="Wilson R."/>
            <person name="Cheng Z."/>
            <person name="Jin W."/>
            <person name="Jiang J."/>
            <person name="Leong S.A."/>
            <person name="Iwama H."/>
            <person name="Gojobori T."/>
            <person name="Itoh T."/>
            <person name="Niimura Y."/>
            <person name="Fujii Y."/>
            <person name="Habara T."/>
            <person name="Sakai H."/>
            <person name="Sato Y."/>
            <person name="Wilson G."/>
            <person name="Kumar K."/>
            <person name="McCouch S."/>
            <person name="Juretic N."/>
            <person name="Hoen D."/>
            <person name="Wright S."/>
            <person name="Bruskiewich R."/>
            <person name="Bureau T."/>
            <person name="Miyao A."/>
            <person name="Hirochika H."/>
            <person name="Nishikawa T."/>
            <person name="Kadowaki K."/>
            <person name="Sugiura M."/>
            <person name="Burr B."/>
            <person name="Sasaki T."/>
        </authorList>
    </citation>
    <scope>NUCLEOTIDE SEQUENCE [LARGE SCALE GENOMIC DNA]</scope>
    <source>
        <strain evidence="3">cv. Nipponbare</strain>
    </source>
</reference>
<name>A0A0P0VQS9_ORYSJ</name>
<reference evidence="2 3" key="3">
    <citation type="journal article" date="2013" name="Rice">
        <title>Improvement of the Oryza sativa Nipponbare reference genome using next generation sequence and optical map data.</title>
        <authorList>
            <person name="Kawahara Y."/>
            <person name="de la Bastide M."/>
            <person name="Hamilton J.P."/>
            <person name="Kanamori H."/>
            <person name="McCombie W.R."/>
            <person name="Ouyang S."/>
            <person name="Schwartz D.C."/>
            <person name="Tanaka T."/>
            <person name="Wu J."/>
            <person name="Zhou S."/>
            <person name="Childs K.L."/>
            <person name="Davidson R.M."/>
            <person name="Lin H."/>
            <person name="Quesada-Ocampo L."/>
            <person name="Vaillancourt B."/>
            <person name="Sakai H."/>
            <person name="Lee S.S."/>
            <person name="Kim J."/>
            <person name="Numa H."/>
            <person name="Itoh T."/>
            <person name="Buell C.R."/>
            <person name="Matsumoto T."/>
        </authorList>
    </citation>
    <scope>NUCLEOTIDE SEQUENCE [LARGE SCALE GENOMIC DNA]</scope>
    <source>
        <strain evidence="3">cv. Nipponbare</strain>
    </source>
</reference>
<evidence type="ECO:0000256" key="1">
    <source>
        <dbReference type="SAM" id="MobiDB-lite"/>
    </source>
</evidence>
<feature type="region of interest" description="Disordered" evidence="1">
    <location>
        <begin position="74"/>
        <end position="102"/>
    </location>
</feature>
<evidence type="ECO:0000313" key="3">
    <source>
        <dbReference type="Proteomes" id="UP000059680"/>
    </source>
</evidence>
<dbReference type="PaxDb" id="39947-A0A0P0VQS9"/>
<reference evidence="2 3" key="2">
    <citation type="journal article" date="2013" name="Plant Cell Physiol.">
        <title>Rice Annotation Project Database (RAP-DB): an integrative and interactive database for rice genomics.</title>
        <authorList>
            <person name="Sakai H."/>
            <person name="Lee S.S."/>
            <person name="Tanaka T."/>
            <person name="Numa H."/>
            <person name="Kim J."/>
            <person name="Kawahara Y."/>
            <person name="Wakimoto H."/>
            <person name="Yang C.C."/>
            <person name="Iwamoto M."/>
            <person name="Abe T."/>
            <person name="Yamada Y."/>
            <person name="Muto A."/>
            <person name="Inokuchi H."/>
            <person name="Ikemura T."/>
            <person name="Matsumoto T."/>
            <person name="Sasaki T."/>
            <person name="Itoh T."/>
        </authorList>
    </citation>
    <scope>NUCLEOTIDE SEQUENCE [LARGE SCALE GENOMIC DNA]</scope>
    <source>
        <strain evidence="3">cv. Nipponbare</strain>
    </source>
</reference>
<dbReference type="EMBL" id="AP014958">
    <property type="protein sequence ID" value="BAS81431.1"/>
    <property type="molecule type" value="Genomic_DNA"/>
</dbReference>
<dbReference type="AlphaFoldDB" id="A0A0P0VQS9"/>
<dbReference type="InParanoid" id="A0A0P0VQS9"/>
<accession>A0A0P0VQS9</accession>
<organism evidence="2 3">
    <name type="scientific">Oryza sativa subsp. japonica</name>
    <name type="common">Rice</name>
    <dbReference type="NCBI Taxonomy" id="39947"/>
    <lineage>
        <taxon>Eukaryota</taxon>
        <taxon>Viridiplantae</taxon>
        <taxon>Streptophyta</taxon>
        <taxon>Embryophyta</taxon>
        <taxon>Tracheophyta</taxon>
        <taxon>Spermatophyta</taxon>
        <taxon>Magnoliopsida</taxon>
        <taxon>Liliopsida</taxon>
        <taxon>Poales</taxon>
        <taxon>Poaceae</taxon>
        <taxon>BOP clade</taxon>
        <taxon>Oryzoideae</taxon>
        <taxon>Oryzeae</taxon>
        <taxon>Oryzinae</taxon>
        <taxon>Oryza</taxon>
        <taxon>Oryza sativa</taxon>
    </lineage>
</organism>